<evidence type="ECO:0000313" key="1">
    <source>
        <dbReference type="EMBL" id="KAJ6256918.1"/>
    </source>
</evidence>
<evidence type="ECO:0000313" key="2">
    <source>
        <dbReference type="Proteomes" id="UP001221413"/>
    </source>
</evidence>
<comment type="caution">
    <text evidence="1">The sequence shown here is derived from an EMBL/GenBank/DDBJ whole genome shotgun (WGS) entry which is preliminary data.</text>
</comment>
<protein>
    <submittedName>
        <fullName evidence="1">Uncharacterized protein</fullName>
    </submittedName>
</protein>
<gene>
    <name evidence="1" type="ORF">Dda_7801</name>
</gene>
<accession>A0AAD6IR79</accession>
<dbReference type="EMBL" id="JAQGDS010000011">
    <property type="protein sequence ID" value="KAJ6256918.1"/>
    <property type="molecule type" value="Genomic_DNA"/>
</dbReference>
<organism evidence="1 2">
    <name type="scientific">Drechslerella dactyloides</name>
    <name type="common">Nematode-trapping fungus</name>
    <name type="synonym">Arthrobotrys dactyloides</name>
    <dbReference type="NCBI Taxonomy" id="74499"/>
    <lineage>
        <taxon>Eukaryota</taxon>
        <taxon>Fungi</taxon>
        <taxon>Dikarya</taxon>
        <taxon>Ascomycota</taxon>
        <taxon>Pezizomycotina</taxon>
        <taxon>Orbiliomycetes</taxon>
        <taxon>Orbiliales</taxon>
        <taxon>Orbiliaceae</taxon>
        <taxon>Drechslerella</taxon>
    </lineage>
</organism>
<proteinExistence type="predicted"/>
<sequence>MKRAIRAGKLVGLAKHRREDAKHTIAWRVGVDTPHQRYVAIGIVPTGGHGMPTVADLRREVAGRPLGSGTTAALSGSFGNMLNNISNLHTQDQIVDMAAPFFPTSTDRGMAALTQFVFGVINSWDDIKKVLVDKGVEFLIKGIDKAWQAVKNAATEFWNWLSVNWNLVIEIAMTLVGSVVGGMAGGFAGTIAGAEVGLLVGGPVGAVVGAGVGSLLASFGGATIGGEIGGAIGRAMR</sequence>
<dbReference type="Proteomes" id="UP001221413">
    <property type="component" value="Unassembled WGS sequence"/>
</dbReference>
<reference evidence="1" key="1">
    <citation type="submission" date="2023-01" db="EMBL/GenBank/DDBJ databases">
        <title>The chitinases involved in constricting ring structure development in the nematode-trapping fungus Drechslerella dactyloides.</title>
        <authorList>
            <person name="Wang R."/>
            <person name="Zhang L."/>
            <person name="Tang P."/>
            <person name="Li S."/>
            <person name="Liang L."/>
        </authorList>
    </citation>
    <scope>NUCLEOTIDE SEQUENCE</scope>
    <source>
        <strain evidence="1">YMF1.00031</strain>
    </source>
</reference>
<dbReference type="AlphaFoldDB" id="A0AAD6IR79"/>
<keyword evidence="2" id="KW-1185">Reference proteome</keyword>
<name>A0AAD6IR79_DREDA</name>